<feature type="region of interest" description="Disordered" evidence="1">
    <location>
        <begin position="306"/>
        <end position="326"/>
    </location>
</feature>
<protein>
    <submittedName>
        <fullName evidence="2">Uncharacterized protein</fullName>
    </submittedName>
</protein>
<gene>
    <name evidence="2" type="ORF">AX660_16345</name>
</gene>
<reference evidence="3" key="1">
    <citation type="submission" date="2016-02" db="EMBL/GenBank/DDBJ databases">
        <authorList>
            <person name="Schultz-Johansen M."/>
            <person name="Glaring M.A."/>
            <person name="Bech P.K."/>
            <person name="Stougaard P."/>
        </authorList>
    </citation>
    <scope>NUCLEOTIDE SEQUENCE [LARGE SCALE GENOMIC DNA]</scope>
    <source>
        <strain evidence="3">S66</strain>
    </source>
</reference>
<organism evidence="2 3">
    <name type="scientific">Paraglaciecola hydrolytica</name>
    <dbReference type="NCBI Taxonomy" id="1799789"/>
    <lineage>
        <taxon>Bacteria</taxon>
        <taxon>Pseudomonadati</taxon>
        <taxon>Pseudomonadota</taxon>
        <taxon>Gammaproteobacteria</taxon>
        <taxon>Alteromonadales</taxon>
        <taxon>Alteromonadaceae</taxon>
        <taxon>Paraglaciecola</taxon>
    </lineage>
</organism>
<evidence type="ECO:0000313" key="3">
    <source>
        <dbReference type="Proteomes" id="UP000070299"/>
    </source>
</evidence>
<evidence type="ECO:0000313" key="2">
    <source>
        <dbReference type="EMBL" id="KXI28649.1"/>
    </source>
</evidence>
<accession>A0A136A068</accession>
<dbReference type="EMBL" id="LSNE01000006">
    <property type="protein sequence ID" value="KXI28649.1"/>
    <property type="molecule type" value="Genomic_DNA"/>
</dbReference>
<keyword evidence="3" id="KW-1185">Reference proteome</keyword>
<evidence type="ECO:0000256" key="1">
    <source>
        <dbReference type="SAM" id="MobiDB-lite"/>
    </source>
</evidence>
<comment type="caution">
    <text evidence="2">The sequence shown here is derived from an EMBL/GenBank/DDBJ whole genome shotgun (WGS) entry which is preliminary data.</text>
</comment>
<dbReference type="RefSeq" id="WP_068377769.1">
    <property type="nucleotide sequence ID" value="NZ_LSNE01000006.1"/>
</dbReference>
<dbReference type="Proteomes" id="UP000070299">
    <property type="component" value="Unassembled WGS sequence"/>
</dbReference>
<proteinExistence type="predicted"/>
<sequence>MVVAKEIYPFESANSGLWTGEVIGVDRPFKSLNISLSKWSFKQGKHSASLLLTTFLDSSEFDIIGKVNCQFSLQQQDLNAKKSYLSFIPSLMPNKGKNKKAIAANEVCTKIGVNRIEFFAVSSANVGVEISFAQYPTVKALIAISQGRPIALGASYVNLENAIKFGWLSAKEVKLLPNGVFKKGLPGIWVGEFTPENTGSSNLSSGNVIGLTFNAGRLSGSITLVVDGKNCIYAVDKLEGSTNTTFSISVVAAERTSCPSITIKQITFEAISANQISVTVLTQNGTDYKALFFGQGEGRLPFQEADVSSQRNEPSPSNKKVVKKVTSPHLRDNPDYEEDIWQLTNWVALDINNRNKKLYSKPYLLTVALPFGALGLELTVSDMLTGAIFQFKGHCSPWMVVNFLGFHGITANRADDVSALLIREQTQFYTTNKLSEFTAFVKPLNVMVKALNLACRAANIEAIRIEVPKAKIAPIEKAQQEAYHRATRTAYGTLSRKNQWVFQDGYHGHAEPTTFRAKINLRNDYIDFETESVCKPEPHFNLEISHRLLLDIPFSAISEITTHLSHQYSLYCPETQQISFRFTGVPTGYTCQDLECIAITQKSNNWQADLSAFITHEEAARRKQIAYENARKVDSDSVKARIELLSKTELEIEFLDHPQVLSNSQKRYFMVNKSGRLTHLAQRPGETNYVSILHVRSQWDWDAGLTPGVEMGVVKIEKNQLASYQYIREHPPGVSPFYQSCRLPQINPFPFTFEYQNVIQDGKSVKDMWELTTARPYCSVVGMKPGECEISVCRNEQTKPLKTYLFIDELKAQRFALEIRSKQTGPSSYAEDKARIRKANLNMGKSKHAEFEADPMCGPVRCSKAEELQFLLDQYYQ</sequence>
<dbReference type="AlphaFoldDB" id="A0A136A068"/>
<name>A0A136A068_9ALTE</name>
<feature type="compositionally biased region" description="Polar residues" evidence="1">
    <location>
        <begin position="306"/>
        <end position="318"/>
    </location>
</feature>